<name>A0A8T3ABP6_DENNO</name>
<sequence length="70" mass="7704">MIRPKPSLPPTLYSHEHRRRNLVSPSPFATAASDLTPATLRIPSIVWRTALAGYLTSSALADDGSLLNFW</sequence>
<organism evidence="1 2">
    <name type="scientific">Dendrobium nobile</name>
    <name type="common">Orchid</name>
    <dbReference type="NCBI Taxonomy" id="94219"/>
    <lineage>
        <taxon>Eukaryota</taxon>
        <taxon>Viridiplantae</taxon>
        <taxon>Streptophyta</taxon>
        <taxon>Embryophyta</taxon>
        <taxon>Tracheophyta</taxon>
        <taxon>Spermatophyta</taxon>
        <taxon>Magnoliopsida</taxon>
        <taxon>Liliopsida</taxon>
        <taxon>Asparagales</taxon>
        <taxon>Orchidaceae</taxon>
        <taxon>Epidendroideae</taxon>
        <taxon>Malaxideae</taxon>
        <taxon>Dendrobiinae</taxon>
        <taxon>Dendrobium</taxon>
    </lineage>
</organism>
<proteinExistence type="predicted"/>
<dbReference type="EMBL" id="JAGYWB010000017">
    <property type="protein sequence ID" value="KAI0493474.1"/>
    <property type="molecule type" value="Genomic_DNA"/>
</dbReference>
<keyword evidence="2" id="KW-1185">Reference proteome</keyword>
<gene>
    <name evidence="1" type="ORF">KFK09_023592</name>
</gene>
<reference evidence="1" key="1">
    <citation type="journal article" date="2022" name="Front. Genet.">
        <title>Chromosome-Scale Assembly of the Dendrobium nobile Genome Provides Insights Into the Molecular Mechanism of the Biosynthesis of the Medicinal Active Ingredient of Dendrobium.</title>
        <authorList>
            <person name="Xu Q."/>
            <person name="Niu S.-C."/>
            <person name="Li K.-L."/>
            <person name="Zheng P.-J."/>
            <person name="Zhang X.-J."/>
            <person name="Jia Y."/>
            <person name="Liu Y."/>
            <person name="Niu Y.-X."/>
            <person name="Yu L.-H."/>
            <person name="Chen D.-F."/>
            <person name="Zhang G.-Q."/>
        </authorList>
    </citation>
    <scope>NUCLEOTIDE SEQUENCE</scope>
    <source>
        <tissue evidence="1">Leaf</tissue>
    </source>
</reference>
<evidence type="ECO:0000313" key="2">
    <source>
        <dbReference type="Proteomes" id="UP000829196"/>
    </source>
</evidence>
<dbReference type="Proteomes" id="UP000829196">
    <property type="component" value="Unassembled WGS sequence"/>
</dbReference>
<dbReference type="AlphaFoldDB" id="A0A8T3ABP6"/>
<evidence type="ECO:0000313" key="1">
    <source>
        <dbReference type="EMBL" id="KAI0493474.1"/>
    </source>
</evidence>
<protein>
    <submittedName>
        <fullName evidence="1">Uncharacterized protein</fullName>
    </submittedName>
</protein>
<accession>A0A8T3ABP6</accession>
<comment type="caution">
    <text evidence="1">The sequence shown here is derived from an EMBL/GenBank/DDBJ whole genome shotgun (WGS) entry which is preliminary data.</text>
</comment>